<feature type="region of interest" description="Disordered" evidence="1">
    <location>
        <begin position="33"/>
        <end position="60"/>
    </location>
</feature>
<evidence type="ECO:0000256" key="1">
    <source>
        <dbReference type="SAM" id="MobiDB-lite"/>
    </source>
</evidence>
<dbReference type="OrthoDB" id="6140287at2759"/>
<evidence type="ECO:0000313" key="3">
    <source>
        <dbReference type="Proteomes" id="UP000838878"/>
    </source>
</evidence>
<protein>
    <submittedName>
        <fullName evidence="2">Uncharacterized protein</fullName>
    </submittedName>
</protein>
<accession>A0A8J9VKA2</accession>
<gene>
    <name evidence="2" type="ORF">BINO364_LOCUS9180</name>
</gene>
<organism evidence="2 3">
    <name type="scientific">Brenthis ino</name>
    <name type="common">lesser marbled fritillary</name>
    <dbReference type="NCBI Taxonomy" id="405034"/>
    <lineage>
        <taxon>Eukaryota</taxon>
        <taxon>Metazoa</taxon>
        <taxon>Ecdysozoa</taxon>
        <taxon>Arthropoda</taxon>
        <taxon>Hexapoda</taxon>
        <taxon>Insecta</taxon>
        <taxon>Pterygota</taxon>
        <taxon>Neoptera</taxon>
        <taxon>Endopterygota</taxon>
        <taxon>Lepidoptera</taxon>
        <taxon>Glossata</taxon>
        <taxon>Ditrysia</taxon>
        <taxon>Papilionoidea</taxon>
        <taxon>Nymphalidae</taxon>
        <taxon>Heliconiinae</taxon>
        <taxon>Argynnini</taxon>
        <taxon>Brenthis</taxon>
    </lineage>
</organism>
<feature type="compositionally biased region" description="Basic residues" evidence="1">
    <location>
        <begin position="229"/>
        <end position="241"/>
    </location>
</feature>
<feature type="compositionally biased region" description="Polar residues" evidence="1">
    <location>
        <begin position="45"/>
        <end position="56"/>
    </location>
</feature>
<dbReference type="AlphaFoldDB" id="A0A8J9VKA2"/>
<keyword evidence="3" id="KW-1185">Reference proteome</keyword>
<proteinExistence type="predicted"/>
<reference evidence="2" key="1">
    <citation type="submission" date="2021-12" db="EMBL/GenBank/DDBJ databases">
        <authorList>
            <person name="Martin H S."/>
        </authorList>
    </citation>
    <scope>NUCLEOTIDE SEQUENCE</scope>
</reference>
<dbReference type="EMBL" id="OV170223">
    <property type="protein sequence ID" value="CAH0723338.1"/>
    <property type="molecule type" value="Genomic_DNA"/>
</dbReference>
<dbReference type="Proteomes" id="UP000838878">
    <property type="component" value="Chromosome 3"/>
</dbReference>
<evidence type="ECO:0000313" key="2">
    <source>
        <dbReference type="EMBL" id="CAH0723338.1"/>
    </source>
</evidence>
<sequence length="241" mass="27222">MPKRTKGEKLKYYTEKIRKLNEINNRRSIRRRIIQSESSDENSDVETQSQYNQNEGSLPRAVLIDDEIMERDIRMEAVDTPQVETGTPEVASHPELTFEYLQALGDAVDEVPQYGEEIHSNLAQSLDKSLLNVIENNHDETLFGANLSEKIKAAKIIEKQGLSIKKNVPVTKPSTSFLRPRPGNWTGPPRFPSNRGGRTAPRAATMTSVARRALAGNTPQPPSQARFSHPNRQRAFPTHRR</sequence>
<name>A0A8J9VKA2_9NEOP</name>
<feature type="non-terminal residue" evidence="2">
    <location>
        <position position="241"/>
    </location>
</feature>
<feature type="region of interest" description="Disordered" evidence="1">
    <location>
        <begin position="173"/>
        <end position="241"/>
    </location>
</feature>